<evidence type="ECO:0000313" key="1">
    <source>
        <dbReference type="EnsemblPlants" id="EMT02400"/>
    </source>
</evidence>
<dbReference type="PANTHER" id="PTHR33186:SF16">
    <property type="entry name" value="F-BOX ASSOCIATED DOMAIN-CONTAINING PROTEIN"/>
    <property type="match status" value="1"/>
</dbReference>
<dbReference type="AlphaFoldDB" id="R7W0Q8"/>
<organism evidence="1">
    <name type="scientific">Aegilops tauschii</name>
    <name type="common">Tausch's goatgrass</name>
    <name type="synonym">Aegilops squarrosa</name>
    <dbReference type="NCBI Taxonomy" id="37682"/>
    <lineage>
        <taxon>Eukaryota</taxon>
        <taxon>Viridiplantae</taxon>
        <taxon>Streptophyta</taxon>
        <taxon>Embryophyta</taxon>
        <taxon>Tracheophyta</taxon>
        <taxon>Spermatophyta</taxon>
        <taxon>Magnoliopsida</taxon>
        <taxon>Liliopsida</taxon>
        <taxon>Poales</taxon>
        <taxon>Poaceae</taxon>
        <taxon>BOP clade</taxon>
        <taxon>Pooideae</taxon>
        <taxon>Triticodae</taxon>
        <taxon>Triticeae</taxon>
        <taxon>Triticinae</taxon>
        <taxon>Aegilops</taxon>
    </lineage>
</organism>
<name>R7W0Q8_AEGTA</name>
<protein>
    <submittedName>
        <fullName evidence="1">Uncharacterized protein</fullName>
    </submittedName>
</protein>
<proteinExistence type="predicted"/>
<sequence length="160" mass="18196">MPRWVVELVGENEDSDGQREWKGMYGAILEFDFQNQSLAVTQKPADAHPILHGAPDHYWSFYAVRTEHSGLGLAALSETDYVSKIIQLWERKSNCDGVVEWELQKTIQLDGLFSPGPEMGQNAVSMQGYDEDTNAIFLSTFFGDYMLQLESMQFTKKLHV</sequence>
<reference evidence="1" key="1">
    <citation type="submission" date="2015-06" db="UniProtKB">
        <authorList>
            <consortium name="EnsemblPlants"/>
        </authorList>
    </citation>
    <scope>IDENTIFICATION</scope>
</reference>
<dbReference type="EnsemblPlants" id="EMT02400">
    <property type="protein sequence ID" value="EMT02400"/>
    <property type="gene ID" value="F775_00932"/>
</dbReference>
<accession>R7W0Q8</accession>
<dbReference type="PANTHER" id="PTHR33186">
    <property type="entry name" value="OS10G0136150 PROTEIN-RELATED"/>
    <property type="match status" value="1"/>
</dbReference>